<dbReference type="EMBL" id="AXUT01000276">
    <property type="protein sequence ID" value="ESU78049.1"/>
    <property type="molecule type" value="Genomic_DNA"/>
</dbReference>
<evidence type="ECO:0000313" key="1">
    <source>
        <dbReference type="EMBL" id="ESU78049.1"/>
    </source>
</evidence>
<protein>
    <submittedName>
        <fullName evidence="1">Uncharacterized protein</fullName>
    </submittedName>
</protein>
<organism evidence="1 2">
    <name type="scientific">Shigella dysenteriae WRSd3</name>
    <dbReference type="NCBI Taxonomy" id="1401327"/>
    <lineage>
        <taxon>Bacteria</taxon>
        <taxon>Pseudomonadati</taxon>
        <taxon>Pseudomonadota</taxon>
        <taxon>Gammaproteobacteria</taxon>
        <taxon>Enterobacterales</taxon>
        <taxon>Enterobacteriaceae</taxon>
        <taxon>Shigella</taxon>
    </lineage>
</organism>
<gene>
    <name evidence="1" type="ORF">WRSd3_03187</name>
</gene>
<reference evidence="1 2" key="1">
    <citation type="submission" date="2013-10" db="EMBL/GenBank/DDBJ databases">
        <title>Draft genomes and the virulence plasmids of Sd1617 vaccine constructs: WRSd3 and WRSd5.</title>
        <authorList>
            <person name="Aksomboon Vongsawan A."/>
            <person name="Venkatesan M.M."/>
            <person name="Vaisvil B."/>
            <person name="Emel G."/>
            <person name="Kepatral V."/>
            <person name="Sethabutr O."/>
            <person name="Serichantalergs O."/>
            <person name="Mason C."/>
        </authorList>
    </citation>
    <scope>NUCLEOTIDE SEQUENCE [LARGE SCALE GENOMIC DNA]</scope>
    <source>
        <strain evidence="1 2">WRSd3</strain>
    </source>
</reference>
<accession>A0A090NEE4</accession>
<dbReference type="Proteomes" id="UP000017944">
    <property type="component" value="Unassembled WGS sequence"/>
</dbReference>
<evidence type="ECO:0000313" key="2">
    <source>
        <dbReference type="Proteomes" id="UP000017944"/>
    </source>
</evidence>
<dbReference type="AlphaFoldDB" id="A0A090NEE4"/>
<proteinExistence type="predicted"/>
<name>A0A090NEE4_SHIDY</name>
<sequence>MKTRPAGVMKGLDYLPLTLFPVNIMHDAWNSLTIDA</sequence>
<comment type="caution">
    <text evidence="1">The sequence shown here is derived from an EMBL/GenBank/DDBJ whole genome shotgun (WGS) entry which is preliminary data.</text>
</comment>